<gene>
    <name evidence="2" type="ORF">HNQ39_004004</name>
</gene>
<name>A0A7W9SUB4_ARMRO</name>
<keyword evidence="3" id="KW-1185">Reference proteome</keyword>
<evidence type="ECO:0000313" key="3">
    <source>
        <dbReference type="Proteomes" id="UP000520814"/>
    </source>
</evidence>
<feature type="chain" id="PRO_5030726732" evidence="1">
    <location>
        <begin position="21"/>
        <end position="223"/>
    </location>
</feature>
<dbReference type="AlphaFoldDB" id="A0A7W9SUB4"/>
<reference evidence="2 3" key="1">
    <citation type="submission" date="2020-08" db="EMBL/GenBank/DDBJ databases">
        <title>Genomic Encyclopedia of Type Strains, Phase IV (KMG-IV): sequencing the most valuable type-strain genomes for metagenomic binning, comparative biology and taxonomic classification.</title>
        <authorList>
            <person name="Goeker M."/>
        </authorList>
    </citation>
    <scope>NUCLEOTIDE SEQUENCE [LARGE SCALE GENOMIC DNA]</scope>
    <source>
        <strain evidence="2 3">DSM 23562</strain>
    </source>
</reference>
<comment type="caution">
    <text evidence="2">The sequence shown here is derived from an EMBL/GenBank/DDBJ whole genome shotgun (WGS) entry which is preliminary data.</text>
</comment>
<keyword evidence="1" id="KW-0732">Signal</keyword>
<evidence type="ECO:0000256" key="1">
    <source>
        <dbReference type="SAM" id="SignalP"/>
    </source>
</evidence>
<feature type="signal peptide" evidence="1">
    <location>
        <begin position="1"/>
        <end position="20"/>
    </location>
</feature>
<organism evidence="2 3">
    <name type="scientific">Armatimonas rosea</name>
    <dbReference type="NCBI Taxonomy" id="685828"/>
    <lineage>
        <taxon>Bacteria</taxon>
        <taxon>Bacillati</taxon>
        <taxon>Armatimonadota</taxon>
        <taxon>Armatimonadia</taxon>
        <taxon>Armatimonadales</taxon>
        <taxon>Armatimonadaceae</taxon>
        <taxon>Armatimonas</taxon>
    </lineage>
</organism>
<dbReference type="Proteomes" id="UP000520814">
    <property type="component" value="Unassembled WGS sequence"/>
</dbReference>
<evidence type="ECO:0000313" key="2">
    <source>
        <dbReference type="EMBL" id="MBB6052183.1"/>
    </source>
</evidence>
<sequence length="223" mass="22812">MKTVLPIAVVSLLSASSAWAQSAPGGPLSPSAGWAAQQAGVGPVGSQAAILNKGLFAFSTLTNSAIGGKTESVLRYAVTEKLSVGLMHLQKQATLRPNVNYTLTPESVESPSLNIGYYDSSVGGKGSAFYATAGRTISDMGPITWSGYLGVAKVSSESAPRLLAGAAVPLLKNKLVASAQWEGKKLSLGIVGHVGTLGKYPVRLGLIAVGDTVGTLAATTWNR</sequence>
<dbReference type="RefSeq" id="WP_184200744.1">
    <property type="nucleotide sequence ID" value="NZ_JACHGW010000004.1"/>
</dbReference>
<protein>
    <submittedName>
        <fullName evidence="2">Uncharacterized protein</fullName>
    </submittedName>
</protein>
<accession>A0A7W9SUB4</accession>
<dbReference type="EMBL" id="JACHGW010000004">
    <property type="protein sequence ID" value="MBB6052183.1"/>
    <property type="molecule type" value="Genomic_DNA"/>
</dbReference>
<proteinExistence type="predicted"/>